<organism evidence="1 2">
    <name type="scientific">Naganishia adeliensis</name>
    <dbReference type="NCBI Taxonomy" id="92952"/>
    <lineage>
        <taxon>Eukaryota</taxon>
        <taxon>Fungi</taxon>
        <taxon>Dikarya</taxon>
        <taxon>Basidiomycota</taxon>
        <taxon>Agaricomycotina</taxon>
        <taxon>Tremellomycetes</taxon>
        <taxon>Filobasidiales</taxon>
        <taxon>Filobasidiaceae</taxon>
        <taxon>Naganishia</taxon>
    </lineage>
</organism>
<accession>A0ACC2WEL7</accession>
<dbReference type="Proteomes" id="UP001230649">
    <property type="component" value="Unassembled WGS sequence"/>
</dbReference>
<evidence type="ECO:0000313" key="2">
    <source>
        <dbReference type="Proteomes" id="UP001230649"/>
    </source>
</evidence>
<protein>
    <submittedName>
        <fullName evidence="1">Uncharacterized protein</fullName>
    </submittedName>
</protein>
<comment type="caution">
    <text evidence="1">The sequence shown here is derived from an EMBL/GenBank/DDBJ whole genome shotgun (WGS) entry which is preliminary data.</text>
</comment>
<name>A0ACC2WEL7_9TREE</name>
<evidence type="ECO:0000313" key="1">
    <source>
        <dbReference type="EMBL" id="KAJ9110199.1"/>
    </source>
</evidence>
<proteinExistence type="predicted"/>
<dbReference type="EMBL" id="JASBWS010000025">
    <property type="protein sequence ID" value="KAJ9110199.1"/>
    <property type="molecule type" value="Genomic_DNA"/>
</dbReference>
<keyword evidence="2" id="KW-1185">Reference proteome</keyword>
<gene>
    <name evidence="1" type="ORF">QFC20_003051</name>
</gene>
<sequence>MSNGIQNVSDLQIGLIGMGEDPNSISDVPNIQVLKDGHQVSRISDFIIYSVEAEFISQVVSLYGPSTKPQAIVAGQTSVKAPEKEAFEKYLPDDVYIVSVHSLHGPTVTTEGQPLLRMRKVRVVERILESFKSRYVYLTYEEHDLVTANTQAVTHAAFLSMGTAWKNSQDYPWETERYVGGIEIVKINIALRIYSNKWHVYAGLAILNPSAREQIRMYAQCATDIFKLMIEEKKDTLRQRMYEAREGVFGWTRQQEGDAETRASKQRKPILLSDRILDQFSLGHKPARGERVGPNSHLSLLAMVDCWHKLGIKPYDHLDVAGTPVFMLWIGVAEYLFRSTERLEMAIDSAIGDKTHRSDDTEFVVAARGWSQCVSFGSFDLYRNRFEETASFFAPRFQEATVVGGKMIKTILDESAQAKAAAEAQAALQVADAASSAASDKTSV</sequence>
<reference evidence="1" key="1">
    <citation type="submission" date="2023-04" db="EMBL/GenBank/DDBJ databases">
        <title>Draft Genome sequencing of Naganishia species isolated from polar environments using Oxford Nanopore Technology.</title>
        <authorList>
            <person name="Leo P."/>
            <person name="Venkateswaran K."/>
        </authorList>
    </citation>
    <scope>NUCLEOTIDE SEQUENCE</scope>
    <source>
        <strain evidence="1">MNA-CCFEE 5262</strain>
    </source>
</reference>